<dbReference type="Gene3D" id="1.10.150.640">
    <property type="entry name" value="AcsD, thumb domain, helical bundle"/>
    <property type="match status" value="1"/>
</dbReference>
<dbReference type="GO" id="GO:0016881">
    <property type="term" value="F:acid-amino acid ligase activity"/>
    <property type="evidence" value="ECO:0007669"/>
    <property type="project" value="UniProtKB-ARBA"/>
</dbReference>
<proteinExistence type="inferred from homology"/>
<dbReference type="InterPro" id="IPR037455">
    <property type="entry name" value="LucA/IucC-like"/>
</dbReference>
<dbReference type="Pfam" id="PF06276">
    <property type="entry name" value="FhuF"/>
    <property type="match status" value="1"/>
</dbReference>
<dbReference type="Gene3D" id="1.10.510.40">
    <property type="match status" value="1"/>
</dbReference>
<sequence length="607" mass="67248">MPDLSLHHRPALSAAYCAAAQRSLETLLNCYCREVAIPEGQASVGPLFGQNDWPLALRCALASGHALHILLPRLDTRVVIAVEHDSPSGNYRYLSALYGKTAGHGWAMLDWRGLADLVIRDLAAKTGQPYNTELLAQIEDSVHVTATILEAPWANTVPSDPLQAYLDSEQSLTYGHPFHPAPKSRQGFSADDLRRYSPELRGGFPLHYFAVRHDAVTQQSTTGQPCSAILAQHAPPGLTVDDGYLLVPAHPWQARWLLDKPLIADAMRDGRIRHLGAQGKPYYPTSSVRTLYQPGNPYFYKFSLHVRLTNCVRKNAVYELEGALQVNRIMQRVLPELRGHFPGAAIMEEPAFLSVDLQDADTQLNRDITEGFGLILRRGFDDGNLLPGATPLLAGALFGNHVLGEARLAAILQQAAGHENIAPQAAMETWFSRYVQQVMYPVLYCYFAHGIVFEPHLQNVVIGLVHHQPAQVFLRDFEGVKLVAERYPADALPGVSQRAREALWYGREAGWKRIAYCLFVNNFCEAIHQLAAGQPAMQQRLWNVVRHHLQRYQSEFGCAESTPRIAAVLAGQPLPSKGNLTNRFLKQADRAADYAPFANPFVSGSLA</sequence>
<dbReference type="GO" id="GO:0019290">
    <property type="term" value="P:siderophore biosynthetic process"/>
    <property type="evidence" value="ECO:0007669"/>
    <property type="project" value="InterPro"/>
</dbReference>
<feature type="domain" description="Aerobactin siderophore biosynthesis IucA/IucC N-terminal" evidence="2">
    <location>
        <begin position="165"/>
        <end position="398"/>
    </location>
</feature>
<dbReference type="Gene3D" id="2.30.30.1240">
    <property type="entry name" value="AscD, thumb domain, four stranded beta-sheet"/>
    <property type="match status" value="1"/>
</dbReference>
<dbReference type="InterPro" id="IPR022770">
    <property type="entry name" value="IucA/IucC-like_C"/>
</dbReference>
<dbReference type="Proteomes" id="UP000484015">
    <property type="component" value="Unassembled WGS sequence"/>
</dbReference>
<protein>
    <submittedName>
        <fullName evidence="4">Iron transporter</fullName>
    </submittedName>
</protein>
<accession>A0A6L6PTG0</accession>
<gene>
    <name evidence="4" type="ORF">GM668_01585</name>
</gene>
<name>A0A6L6PTG0_9BURK</name>
<evidence type="ECO:0000259" key="2">
    <source>
        <dbReference type="Pfam" id="PF04183"/>
    </source>
</evidence>
<evidence type="ECO:0000259" key="3">
    <source>
        <dbReference type="Pfam" id="PF06276"/>
    </source>
</evidence>
<dbReference type="PANTHER" id="PTHR34384:SF5">
    <property type="entry name" value="L-2,3-DIAMINOPROPANOATE--CITRATE LIGASE"/>
    <property type="match status" value="1"/>
</dbReference>
<dbReference type="PANTHER" id="PTHR34384">
    <property type="entry name" value="L-2,3-DIAMINOPROPANOATE--CITRATE LIGASE"/>
    <property type="match status" value="1"/>
</dbReference>
<dbReference type="InterPro" id="IPR043033">
    <property type="entry name" value="PvsD/AcsD-like_thumb_beta"/>
</dbReference>
<dbReference type="EMBL" id="WNLA01000001">
    <property type="protein sequence ID" value="MTW00770.1"/>
    <property type="molecule type" value="Genomic_DNA"/>
</dbReference>
<comment type="caution">
    <text evidence="4">The sequence shown here is derived from an EMBL/GenBank/DDBJ whole genome shotgun (WGS) entry which is preliminary data.</text>
</comment>
<evidence type="ECO:0000313" key="4">
    <source>
        <dbReference type="EMBL" id="MTW00770.1"/>
    </source>
</evidence>
<dbReference type="InterPro" id="IPR043032">
    <property type="entry name" value="PvsD/AcsD-like_thumb_helix"/>
</dbReference>
<dbReference type="Pfam" id="PF04183">
    <property type="entry name" value="IucA_IucC"/>
    <property type="match status" value="1"/>
</dbReference>
<dbReference type="Gene3D" id="6.10.250.3370">
    <property type="match status" value="1"/>
</dbReference>
<comment type="similarity">
    <text evidence="1">Belongs to the IucA/IucC family.</text>
</comment>
<feature type="domain" description="Aerobactin siderophore biosynthesis IucA/IucC-like C-terminal" evidence="3">
    <location>
        <begin position="429"/>
        <end position="590"/>
    </location>
</feature>
<dbReference type="OrthoDB" id="495728at2"/>
<reference evidence="4 5" key="1">
    <citation type="submission" date="2019-11" db="EMBL/GenBank/DDBJ databases">
        <title>Type strains purchased from KCTC, JCM and DSMZ.</title>
        <authorList>
            <person name="Lu H."/>
        </authorList>
    </citation>
    <scope>NUCLEOTIDE SEQUENCE [LARGE SCALE GENOMIC DNA]</scope>
    <source>
        <strain evidence="4 5">KCTC 42409</strain>
    </source>
</reference>
<evidence type="ECO:0000313" key="5">
    <source>
        <dbReference type="Proteomes" id="UP000484015"/>
    </source>
</evidence>
<evidence type="ECO:0000256" key="1">
    <source>
        <dbReference type="ARBA" id="ARBA00007832"/>
    </source>
</evidence>
<organism evidence="4 5">
    <name type="scientific">Pseudoduganella ginsengisoli</name>
    <dbReference type="NCBI Taxonomy" id="1462440"/>
    <lineage>
        <taxon>Bacteria</taxon>
        <taxon>Pseudomonadati</taxon>
        <taxon>Pseudomonadota</taxon>
        <taxon>Betaproteobacteria</taxon>
        <taxon>Burkholderiales</taxon>
        <taxon>Oxalobacteraceae</taxon>
        <taxon>Telluria group</taxon>
        <taxon>Pseudoduganella</taxon>
    </lineage>
</organism>
<dbReference type="InterPro" id="IPR007310">
    <property type="entry name" value="Aerobactin_biosyn_IucA/IucC_N"/>
</dbReference>
<dbReference type="RefSeq" id="WP_155437172.1">
    <property type="nucleotide sequence ID" value="NZ_WNLA01000001.1"/>
</dbReference>
<keyword evidence="5" id="KW-1185">Reference proteome</keyword>
<dbReference type="AlphaFoldDB" id="A0A6L6PTG0"/>